<feature type="binding site" evidence="6">
    <location>
        <position position="88"/>
    </location>
    <ligand>
        <name>spermidine</name>
        <dbReference type="ChEBI" id="CHEBI:57834"/>
    </ligand>
</feature>
<comment type="similarity">
    <text evidence="1 6 8">Belongs to the spermidine/spermine synthase family.</text>
</comment>
<evidence type="ECO:0000313" key="11">
    <source>
        <dbReference type="EMBL" id="RKX69478.1"/>
    </source>
</evidence>
<dbReference type="InterPro" id="IPR001045">
    <property type="entry name" value="Spermi_synthase"/>
</dbReference>
<feature type="binding site" evidence="6">
    <location>
        <begin position="139"/>
        <end position="140"/>
    </location>
    <ligand>
        <name>S-methyl-5'-thioadenosine</name>
        <dbReference type="ChEBI" id="CHEBI:17509"/>
    </ligand>
</feature>
<dbReference type="AlphaFoldDB" id="A0A660SFA7"/>
<feature type="domain" description="PABS" evidence="10">
    <location>
        <begin position="4"/>
        <end position="239"/>
    </location>
</feature>
<comment type="caution">
    <text evidence="11">The sequence shown here is derived from an EMBL/GenBank/DDBJ whole genome shotgun (WGS) entry which is preliminary data.</text>
</comment>
<dbReference type="Gene3D" id="2.30.140.10">
    <property type="entry name" value="Spermidine synthase, tetramerisation domain"/>
    <property type="match status" value="1"/>
</dbReference>
<evidence type="ECO:0000259" key="10">
    <source>
        <dbReference type="PROSITE" id="PS51006"/>
    </source>
</evidence>
<dbReference type="PROSITE" id="PS51006">
    <property type="entry name" value="PABS_2"/>
    <property type="match status" value="1"/>
</dbReference>
<dbReference type="InterPro" id="IPR035246">
    <property type="entry name" value="Spermidine_synt_N"/>
</dbReference>
<feature type="binding site" evidence="6">
    <location>
        <position position="107"/>
    </location>
    <ligand>
        <name>S-methyl-5'-thioadenosine</name>
        <dbReference type="ChEBI" id="CHEBI:17509"/>
    </ligand>
</feature>
<evidence type="ECO:0000256" key="9">
    <source>
        <dbReference type="RuleBase" id="RU003837"/>
    </source>
</evidence>
<keyword evidence="4 6" id="KW-0620">Polyamine biosynthesis</keyword>
<dbReference type="CDD" id="cd02440">
    <property type="entry name" value="AdoMet_MTases"/>
    <property type="match status" value="1"/>
</dbReference>
<evidence type="ECO:0000256" key="5">
    <source>
        <dbReference type="ARBA" id="ARBA00048874"/>
    </source>
</evidence>
<dbReference type="InterPro" id="IPR029063">
    <property type="entry name" value="SAM-dependent_MTases_sf"/>
</dbReference>
<name>A0A660SFA7_UNCW3</name>
<comment type="pathway">
    <text evidence="6">Amine and polyamine biosynthesis; spermidine biosynthesis; spermidine from putrescine: step 1/1.</text>
</comment>
<comment type="caution">
    <text evidence="6">Lacks conserved residue(s) required for the propagation of feature annotation.</text>
</comment>
<dbReference type="PANTHER" id="PTHR43317">
    <property type="entry name" value="THERMOSPERMINE SYNTHASE ACAULIS5"/>
    <property type="match status" value="1"/>
</dbReference>
<dbReference type="HAMAP" id="MF_00198">
    <property type="entry name" value="Spermidine_synth"/>
    <property type="match status" value="1"/>
</dbReference>
<dbReference type="Pfam" id="PF01564">
    <property type="entry name" value="Spermine_synth"/>
    <property type="match status" value="1"/>
</dbReference>
<evidence type="ECO:0000256" key="2">
    <source>
        <dbReference type="ARBA" id="ARBA00022490"/>
    </source>
</evidence>
<feature type="binding site" evidence="6">
    <location>
        <position position="33"/>
    </location>
    <ligand>
        <name>S-methyl-5'-thioadenosine</name>
        <dbReference type="ChEBI" id="CHEBI:17509"/>
    </ligand>
</feature>
<accession>A0A660SFA7</accession>
<dbReference type="FunFam" id="3.40.50.150:FF:000088">
    <property type="entry name" value="Polyamine aminopropyltransferase"/>
    <property type="match status" value="1"/>
</dbReference>
<comment type="subunit">
    <text evidence="6">Homodimer or homotetramer.</text>
</comment>
<reference evidence="11 12" key="1">
    <citation type="submission" date="2018-06" db="EMBL/GenBank/DDBJ databases">
        <title>Extensive metabolic versatility and redundancy in microbially diverse, dynamic hydrothermal sediments.</title>
        <authorList>
            <person name="Dombrowski N."/>
            <person name="Teske A."/>
            <person name="Baker B.J."/>
        </authorList>
    </citation>
    <scope>NUCLEOTIDE SEQUENCE [LARGE SCALE GENOMIC DNA]</scope>
    <source>
        <strain evidence="11">B36_G15</strain>
    </source>
</reference>
<dbReference type="UniPathway" id="UPA00248">
    <property type="reaction ID" value="UER00314"/>
</dbReference>
<dbReference type="NCBIfam" id="TIGR00417">
    <property type="entry name" value="speE"/>
    <property type="match status" value="1"/>
</dbReference>
<keyword evidence="3 6" id="KW-0808">Transferase</keyword>
<feature type="active site" description="Proton acceptor" evidence="6 7">
    <location>
        <position position="157"/>
    </location>
</feature>
<sequence>MPKSQWYVEWFSDDQQWLYSVKEHIFQKRTPYQYIEILELTHLGRCLFLDQRLQSAECDEFIYHEALVHLALLTHPAPESVLIIGGGEGATLREVLRHPVKRAVMVDIDKEVVDASIRYLPTWSNGAFDDPRTELHFEDARKWVERTNERFDCIISDLTEPIEDSPARYLFTLEFYQRVNEILTPDGILVCQAGTTVHFYAQFFVSLIQTLRRIFPVVAPYQVVVPTFHWPWGFIIGSKNYDPRSIDRDLLNERIAQRELKLRYYNRDLHYALFTLPTYFNELIKRGRVLTDKEPFVWEG</sequence>
<dbReference type="EMBL" id="QNBE01000082">
    <property type="protein sequence ID" value="RKX69478.1"/>
    <property type="molecule type" value="Genomic_DNA"/>
</dbReference>
<proteinExistence type="inferred from homology"/>
<dbReference type="Gene3D" id="3.40.50.150">
    <property type="entry name" value="Vaccinia Virus protein VP39"/>
    <property type="match status" value="1"/>
</dbReference>
<dbReference type="PANTHER" id="PTHR43317:SF1">
    <property type="entry name" value="THERMOSPERMINE SYNTHASE ACAULIS5"/>
    <property type="match status" value="1"/>
</dbReference>
<dbReference type="Proteomes" id="UP000268469">
    <property type="component" value="Unassembled WGS sequence"/>
</dbReference>
<evidence type="ECO:0000313" key="12">
    <source>
        <dbReference type="Proteomes" id="UP000268469"/>
    </source>
</evidence>
<dbReference type="Pfam" id="PF17284">
    <property type="entry name" value="Spermine_synt_N"/>
    <property type="match status" value="1"/>
</dbReference>
<feature type="binding site" evidence="6">
    <location>
        <position position="64"/>
    </location>
    <ligand>
        <name>spermidine</name>
        <dbReference type="ChEBI" id="CHEBI:57834"/>
    </ligand>
</feature>
<comment type="catalytic activity">
    <reaction evidence="5">
        <text>S-adenosyl 3-(methylsulfanyl)propylamine + spermidine = thermospermine + S-methyl-5'-thioadenosine + H(+)</text>
        <dbReference type="Rhea" id="RHEA:30515"/>
        <dbReference type="ChEBI" id="CHEBI:15378"/>
        <dbReference type="ChEBI" id="CHEBI:17509"/>
        <dbReference type="ChEBI" id="CHEBI:57443"/>
        <dbReference type="ChEBI" id="CHEBI:57834"/>
        <dbReference type="ChEBI" id="CHEBI:59903"/>
        <dbReference type="EC" id="2.5.1.79"/>
    </reaction>
</comment>
<comment type="catalytic activity">
    <reaction evidence="6 9">
        <text>S-adenosyl 3-(methylsulfanyl)propylamine + putrescine = S-methyl-5'-thioadenosine + spermidine + H(+)</text>
        <dbReference type="Rhea" id="RHEA:12721"/>
        <dbReference type="ChEBI" id="CHEBI:15378"/>
        <dbReference type="ChEBI" id="CHEBI:17509"/>
        <dbReference type="ChEBI" id="CHEBI:57443"/>
        <dbReference type="ChEBI" id="CHEBI:57834"/>
        <dbReference type="ChEBI" id="CHEBI:326268"/>
        <dbReference type="EC" id="2.5.1.16"/>
    </reaction>
</comment>
<dbReference type="EC" id="2.5.1.16" evidence="6"/>
<dbReference type="InterPro" id="IPR030374">
    <property type="entry name" value="PABS"/>
</dbReference>
<comment type="function">
    <text evidence="6">Catalyzes the irreversible transfer of a propylamine group from the amino donor S-adenosylmethioninamine (decarboxy-AdoMet) to putrescine (1,4-diaminobutane) to yield spermidine.</text>
</comment>
<dbReference type="NCBIfam" id="NF002010">
    <property type="entry name" value="PRK00811.1"/>
    <property type="match status" value="1"/>
</dbReference>
<dbReference type="SUPFAM" id="SSF53335">
    <property type="entry name" value="S-adenosyl-L-methionine-dependent methyltransferases"/>
    <property type="match status" value="1"/>
</dbReference>
<dbReference type="PROSITE" id="PS01330">
    <property type="entry name" value="PABS_1"/>
    <property type="match status" value="1"/>
</dbReference>
<gene>
    <name evidence="6" type="primary">speE</name>
    <name evidence="11" type="ORF">DRP53_08050</name>
</gene>
<dbReference type="GO" id="GO:0004766">
    <property type="term" value="F:spermidine synthase activity"/>
    <property type="evidence" value="ECO:0007669"/>
    <property type="project" value="UniProtKB-UniRule"/>
</dbReference>
<protein>
    <recommendedName>
        <fullName evidence="6">Polyamine aminopropyltransferase</fullName>
    </recommendedName>
    <alternativeName>
        <fullName evidence="6">Putrescine aminopropyltransferase</fullName>
        <shortName evidence="6">PAPT</shortName>
    </alternativeName>
    <alternativeName>
        <fullName evidence="6">Spermidine synthase</fullName>
        <shortName evidence="6">SPDS</shortName>
        <shortName evidence="6">SPDSY</shortName>
        <ecNumber evidence="6">2.5.1.16</ecNumber>
    </alternativeName>
</protein>
<dbReference type="GO" id="GO:0008295">
    <property type="term" value="P:spermidine biosynthetic process"/>
    <property type="evidence" value="ECO:0007669"/>
    <property type="project" value="UniProtKB-UniRule"/>
</dbReference>
<keyword evidence="6 9" id="KW-0745">Spermidine biosynthesis</keyword>
<evidence type="ECO:0000256" key="4">
    <source>
        <dbReference type="ARBA" id="ARBA00023115"/>
    </source>
</evidence>
<evidence type="ECO:0000256" key="7">
    <source>
        <dbReference type="PROSITE-ProRule" id="PRU00354"/>
    </source>
</evidence>
<organism evidence="11 12">
    <name type="scientific">candidate division WOR-3 bacterium</name>
    <dbReference type="NCBI Taxonomy" id="2052148"/>
    <lineage>
        <taxon>Bacteria</taxon>
        <taxon>Bacteria division WOR-3</taxon>
    </lineage>
</organism>
<dbReference type="NCBIfam" id="NF037959">
    <property type="entry name" value="MFS_SpdSyn"/>
    <property type="match status" value="1"/>
</dbReference>
<feature type="binding site" evidence="6">
    <location>
        <position position="166"/>
    </location>
    <ligand>
        <name>S-methyl-5'-thioadenosine</name>
        <dbReference type="ChEBI" id="CHEBI:17509"/>
    </ligand>
</feature>
<evidence type="ECO:0000256" key="1">
    <source>
        <dbReference type="ARBA" id="ARBA00007867"/>
    </source>
</evidence>
<evidence type="ECO:0000256" key="8">
    <source>
        <dbReference type="RuleBase" id="RU003836"/>
    </source>
</evidence>
<dbReference type="GO" id="GO:0010487">
    <property type="term" value="F:thermospermine synthase activity"/>
    <property type="evidence" value="ECO:0007669"/>
    <property type="project" value="UniProtKB-EC"/>
</dbReference>
<dbReference type="InterPro" id="IPR037163">
    <property type="entry name" value="Spermidine_synt_N_sf"/>
</dbReference>
<keyword evidence="2" id="KW-0963">Cytoplasm</keyword>
<evidence type="ECO:0000256" key="6">
    <source>
        <dbReference type="HAMAP-Rule" id="MF_00198"/>
    </source>
</evidence>
<evidence type="ECO:0000256" key="3">
    <source>
        <dbReference type="ARBA" id="ARBA00022679"/>
    </source>
</evidence>
<dbReference type="InterPro" id="IPR030373">
    <property type="entry name" value="PABS_CS"/>
</dbReference>